<dbReference type="Gene3D" id="1.20.1480.30">
    <property type="entry name" value="Designed four-helix bundle protein"/>
    <property type="match status" value="1"/>
</dbReference>
<accession>A0A2A9PNH2</accession>
<name>A0A2A9PNH2_OPHUN</name>
<keyword evidence="3" id="KW-1185">Reference proteome</keyword>
<protein>
    <submittedName>
        <fullName evidence="2">Uncharacterized protein</fullName>
    </submittedName>
</protein>
<proteinExistence type="predicted"/>
<evidence type="ECO:0000313" key="2">
    <source>
        <dbReference type="EMBL" id="PFH62774.1"/>
    </source>
</evidence>
<dbReference type="EMBL" id="LAZP02000018">
    <property type="protein sequence ID" value="PFH62774.1"/>
    <property type="molecule type" value="Genomic_DNA"/>
</dbReference>
<feature type="coiled-coil region" evidence="1">
    <location>
        <begin position="50"/>
        <end position="112"/>
    </location>
</feature>
<organism evidence="2 3">
    <name type="scientific">Ophiocordyceps unilateralis</name>
    <name type="common">Zombie-ant fungus</name>
    <name type="synonym">Torrubia unilateralis</name>
    <dbReference type="NCBI Taxonomy" id="268505"/>
    <lineage>
        <taxon>Eukaryota</taxon>
        <taxon>Fungi</taxon>
        <taxon>Dikarya</taxon>
        <taxon>Ascomycota</taxon>
        <taxon>Pezizomycotina</taxon>
        <taxon>Sordariomycetes</taxon>
        <taxon>Hypocreomycetidae</taxon>
        <taxon>Hypocreales</taxon>
        <taxon>Ophiocordycipitaceae</taxon>
        <taxon>Ophiocordyceps</taxon>
    </lineage>
</organism>
<reference evidence="2 3" key="2">
    <citation type="journal article" date="2017" name="Sci. Rep.">
        <title>Ant-infecting Ophiocordyceps genomes reveal a high diversity of potential behavioral manipulation genes and a possible major role for enterotoxins.</title>
        <authorList>
            <person name="de Bekker C."/>
            <person name="Ohm R.A."/>
            <person name="Evans H.C."/>
            <person name="Brachmann A."/>
            <person name="Hughes D.P."/>
        </authorList>
    </citation>
    <scope>NUCLEOTIDE SEQUENCE [LARGE SCALE GENOMIC DNA]</scope>
    <source>
        <strain evidence="2 3">SC16a</strain>
    </source>
</reference>
<comment type="caution">
    <text evidence="2">The sequence shown here is derived from an EMBL/GenBank/DDBJ whole genome shotgun (WGS) entry which is preliminary data.</text>
</comment>
<dbReference type="STRING" id="268505.A0A2A9PNH2"/>
<dbReference type="AlphaFoldDB" id="A0A2A9PNH2"/>
<gene>
    <name evidence="2" type="ORF">XA68_11997</name>
</gene>
<evidence type="ECO:0000256" key="1">
    <source>
        <dbReference type="SAM" id="Coils"/>
    </source>
</evidence>
<dbReference type="Proteomes" id="UP000037136">
    <property type="component" value="Unassembled WGS sequence"/>
</dbReference>
<evidence type="ECO:0000313" key="3">
    <source>
        <dbReference type="Proteomes" id="UP000037136"/>
    </source>
</evidence>
<keyword evidence="1" id="KW-0175">Coiled coil</keyword>
<dbReference type="OrthoDB" id="4957064at2759"/>
<reference evidence="2 3" key="1">
    <citation type="journal article" date="2015" name="BMC Genomics">
        <title>Gene expression during zombie ant biting behavior reflects the complexity underlying fungal parasitic behavioral manipulation.</title>
        <authorList>
            <person name="de Bekker C."/>
            <person name="Ohm R.A."/>
            <person name="Loreto R.G."/>
            <person name="Sebastian A."/>
            <person name="Albert I."/>
            <person name="Merrow M."/>
            <person name="Brachmann A."/>
            <person name="Hughes D.P."/>
        </authorList>
    </citation>
    <scope>NUCLEOTIDE SEQUENCE [LARGE SCALE GENOMIC DNA]</scope>
    <source>
        <strain evidence="2 3">SC16a</strain>
    </source>
</reference>
<sequence>MQHALEQPDFSLAVRSLETLTEQVARCQNLPATDGGLRLAQAPEDIRNGMRDIRNDMRDMRNDMRNMRSEMRDMRNEMRTVSRSMDDLNRKVDGLERKVDGLDRRMTVAERNGVARIENSSAMRPDASLAPLFSLETGGEIPGCPSTLDEAGALSSREIDRILGQLV</sequence>